<feature type="region of interest" description="Disordered" evidence="1">
    <location>
        <begin position="1"/>
        <end position="21"/>
    </location>
</feature>
<feature type="region of interest" description="Disordered" evidence="1">
    <location>
        <begin position="498"/>
        <end position="527"/>
    </location>
</feature>
<feature type="compositionally biased region" description="Basic and acidic residues" evidence="1">
    <location>
        <begin position="406"/>
        <end position="422"/>
    </location>
</feature>
<organism evidence="2 3">
    <name type="scientific">Solirubrobacter pauli</name>
    <dbReference type="NCBI Taxonomy" id="166793"/>
    <lineage>
        <taxon>Bacteria</taxon>
        <taxon>Bacillati</taxon>
        <taxon>Actinomycetota</taxon>
        <taxon>Thermoleophilia</taxon>
        <taxon>Solirubrobacterales</taxon>
        <taxon>Solirubrobacteraceae</taxon>
        <taxon>Solirubrobacter</taxon>
    </lineage>
</organism>
<evidence type="ECO:0000256" key="1">
    <source>
        <dbReference type="SAM" id="MobiDB-lite"/>
    </source>
</evidence>
<evidence type="ECO:0000313" key="3">
    <source>
        <dbReference type="Proteomes" id="UP000278962"/>
    </source>
</evidence>
<dbReference type="AlphaFoldDB" id="A0A660KWD5"/>
<keyword evidence="3" id="KW-1185">Reference proteome</keyword>
<feature type="compositionally biased region" description="Polar residues" evidence="1">
    <location>
        <begin position="502"/>
        <end position="517"/>
    </location>
</feature>
<feature type="region of interest" description="Disordered" evidence="1">
    <location>
        <begin position="402"/>
        <end position="457"/>
    </location>
</feature>
<dbReference type="EMBL" id="RBIL01000002">
    <property type="protein sequence ID" value="RKQ86041.1"/>
    <property type="molecule type" value="Genomic_DNA"/>
</dbReference>
<dbReference type="RefSeq" id="WP_147447903.1">
    <property type="nucleotide sequence ID" value="NZ_RBIL01000002.1"/>
</dbReference>
<name>A0A660KWD5_9ACTN</name>
<comment type="caution">
    <text evidence="2">The sequence shown here is derived from an EMBL/GenBank/DDBJ whole genome shotgun (WGS) entry which is preliminary data.</text>
</comment>
<proteinExistence type="predicted"/>
<sequence length="527" mass="57144">MRDRQIAGQSRRHRPDANRAAQVPQAVGVSNRALARLLSRQPVAELPKLAGTLKRYRAGAPLLKALVPAPTTTDLPAATAWLRSLAEVLRVLGDAADASTLNFESQVVTDHDAEYGAAGADVHEKVGAARWGAQALGERIREQVISGMNRSSVVGHGRADDPALGTLEQAKAFRDQASALRAAASTPELRQAAEACQDAALALLQARSVAEARETWRAGTVQTDTVADVKDPKRARNEMDDVFADSGFNDRQQTKMIKVPVKQKDGTVIEVDKEVVDDWCGMFAAANMFRGAALDKDLRMAFAHTDNVNDFFQYTANVNASRAPLSVWADGRWWSVREYHASRATPRKWVVGPSAATDIRPGDIALIRHGGVKPKKGIANHIVMVESYDPNTGKLVSIEGNVTEGVRPDGDGKAQRTGDDQLKSSSQSPTSTVVEVRDMKDEQETTPGAGPGGVYQERGRRTVYAIGRPSLVDFEEHEYAEQLVPERFRGLSPAEIRAHAQAKSQVKFVTNRNQSPAQGPYHSRAGG</sequence>
<dbReference type="Proteomes" id="UP000278962">
    <property type="component" value="Unassembled WGS sequence"/>
</dbReference>
<protein>
    <submittedName>
        <fullName evidence="2">Uncharacterized protein</fullName>
    </submittedName>
</protein>
<evidence type="ECO:0000313" key="2">
    <source>
        <dbReference type="EMBL" id="RKQ86041.1"/>
    </source>
</evidence>
<feature type="compositionally biased region" description="Polar residues" evidence="1">
    <location>
        <begin position="423"/>
        <end position="433"/>
    </location>
</feature>
<reference evidence="2 3" key="1">
    <citation type="submission" date="2018-10" db="EMBL/GenBank/DDBJ databases">
        <title>Genomic Encyclopedia of Archaeal and Bacterial Type Strains, Phase II (KMG-II): from individual species to whole genera.</title>
        <authorList>
            <person name="Goeker M."/>
        </authorList>
    </citation>
    <scope>NUCLEOTIDE SEQUENCE [LARGE SCALE GENOMIC DNA]</scope>
    <source>
        <strain evidence="2 3">DSM 14954</strain>
    </source>
</reference>
<gene>
    <name evidence="2" type="ORF">C8N24_4049</name>
</gene>
<accession>A0A660KWD5</accession>